<sequence>MIRIAMPIAATLALTACAQTPPAESAQDDPLLAQLDTSRSCFIQREVRGYSAAPDAAYGRQRIFLDTGLDERFVLETTGPCPELDFSLRAALSQRTIGSICTGDLETLIVPSRIAQDFGQCPVRVLGRVPKD</sequence>
<keyword evidence="1" id="KW-0732">Signal</keyword>
<comment type="caution">
    <text evidence="2">The sequence shown here is derived from an EMBL/GenBank/DDBJ whole genome shotgun (WGS) entry which is preliminary data.</text>
</comment>
<reference evidence="2 3" key="1">
    <citation type="journal article" date="2017" name="Int. J. Syst. Evol. Microbiol.">
        <title>Erythrobacter aquimixticola sp. nov., isolated from the junction between the ocean and a freshwater spring.</title>
        <authorList>
            <person name="Park S."/>
            <person name="Jung Y.T."/>
            <person name="Choi S.J."/>
            <person name="Yoon J.H."/>
        </authorList>
    </citation>
    <scope>NUCLEOTIDE SEQUENCE [LARGE SCALE GENOMIC DNA]</scope>
    <source>
        <strain evidence="2 3">JSSK-14</strain>
    </source>
</reference>
<dbReference type="RefSeq" id="WP_120048957.1">
    <property type="nucleotide sequence ID" value="NZ_RAHX01000001.1"/>
</dbReference>
<name>A0A419RW07_9SPHN</name>
<protein>
    <recommendedName>
        <fullName evidence="4">Lipoprotein</fullName>
    </recommendedName>
</protein>
<accession>A0A419RW07</accession>
<dbReference type="EMBL" id="RAHX01000001">
    <property type="protein sequence ID" value="RJY09947.1"/>
    <property type="molecule type" value="Genomic_DNA"/>
</dbReference>
<dbReference type="Proteomes" id="UP000285232">
    <property type="component" value="Unassembled WGS sequence"/>
</dbReference>
<dbReference type="PROSITE" id="PS51257">
    <property type="entry name" value="PROKAR_LIPOPROTEIN"/>
    <property type="match status" value="1"/>
</dbReference>
<evidence type="ECO:0000313" key="2">
    <source>
        <dbReference type="EMBL" id="RJY09947.1"/>
    </source>
</evidence>
<feature type="chain" id="PRO_5019250474" description="Lipoprotein" evidence="1">
    <location>
        <begin position="19"/>
        <end position="132"/>
    </location>
</feature>
<feature type="signal peptide" evidence="1">
    <location>
        <begin position="1"/>
        <end position="18"/>
    </location>
</feature>
<keyword evidence="3" id="KW-1185">Reference proteome</keyword>
<dbReference type="OrthoDB" id="6400990at2"/>
<gene>
    <name evidence="2" type="ORF">D6201_11850</name>
</gene>
<evidence type="ECO:0008006" key="4">
    <source>
        <dbReference type="Google" id="ProtNLM"/>
    </source>
</evidence>
<dbReference type="InterPro" id="IPR045500">
    <property type="entry name" value="DUF6491"/>
</dbReference>
<dbReference type="AlphaFoldDB" id="A0A419RW07"/>
<organism evidence="2 3">
    <name type="scientific">Aurantiacibacter aquimixticola</name>
    <dbReference type="NCBI Taxonomy" id="1958945"/>
    <lineage>
        <taxon>Bacteria</taxon>
        <taxon>Pseudomonadati</taxon>
        <taxon>Pseudomonadota</taxon>
        <taxon>Alphaproteobacteria</taxon>
        <taxon>Sphingomonadales</taxon>
        <taxon>Erythrobacteraceae</taxon>
        <taxon>Aurantiacibacter</taxon>
    </lineage>
</organism>
<evidence type="ECO:0000313" key="3">
    <source>
        <dbReference type="Proteomes" id="UP000285232"/>
    </source>
</evidence>
<proteinExistence type="predicted"/>
<dbReference type="Pfam" id="PF20101">
    <property type="entry name" value="DUF6491"/>
    <property type="match status" value="1"/>
</dbReference>
<evidence type="ECO:0000256" key="1">
    <source>
        <dbReference type="SAM" id="SignalP"/>
    </source>
</evidence>